<evidence type="ECO:0000256" key="1">
    <source>
        <dbReference type="SAM" id="Phobius"/>
    </source>
</evidence>
<gene>
    <name evidence="2" type="ORF">DWY96_12165</name>
</gene>
<reference evidence="2 3" key="1">
    <citation type="submission" date="2018-08" db="EMBL/GenBank/DDBJ databases">
        <title>A genome reference for cultivated species of the human gut microbiota.</title>
        <authorList>
            <person name="Zou Y."/>
            <person name="Xue W."/>
            <person name="Luo G."/>
        </authorList>
    </citation>
    <scope>NUCLEOTIDE SEQUENCE [LARGE SCALE GENOMIC DNA]</scope>
    <source>
        <strain evidence="2 3">AF28-15</strain>
    </source>
</reference>
<dbReference type="RefSeq" id="WP_118111181.1">
    <property type="nucleotide sequence ID" value="NZ_QRTF01000029.1"/>
</dbReference>
<feature type="transmembrane region" description="Helical" evidence="1">
    <location>
        <begin position="368"/>
        <end position="387"/>
    </location>
</feature>
<accession>A0A3R5YXE0</accession>
<feature type="transmembrane region" description="Helical" evidence="1">
    <location>
        <begin position="30"/>
        <end position="48"/>
    </location>
</feature>
<organism evidence="2 3">
    <name type="scientific">Roseburia inulinivorans</name>
    <dbReference type="NCBI Taxonomy" id="360807"/>
    <lineage>
        <taxon>Bacteria</taxon>
        <taxon>Bacillati</taxon>
        <taxon>Bacillota</taxon>
        <taxon>Clostridia</taxon>
        <taxon>Lachnospirales</taxon>
        <taxon>Lachnospiraceae</taxon>
        <taxon>Roseburia</taxon>
    </lineage>
</organism>
<feature type="transmembrane region" description="Helical" evidence="1">
    <location>
        <begin position="245"/>
        <end position="268"/>
    </location>
</feature>
<evidence type="ECO:0000313" key="2">
    <source>
        <dbReference type="EMBL" id="RGQ47013.1"/>
    </source>
</evidence>
<proteinExistence type="predicted"/>
<keyword evidence="1" id="KW-1133">Transmembrane helix</keyword>
<feature type="transmembrane region" description="Helical" evidence="1">
    <location>
        <begin position="337"/>
        <end position="356"/>
    </location>
</feature>
<dbReference type="Proteomes" id="UP000283738">
    <property type="component" value="Unassembled WGS sequence"/>
</dbReference>
<feature type="transmembrane region" description="Helical" evidence="1">
    <location>
        <begin position="129"/>
        <end position="152"/>
    </location>
</feature>
<keyword evidence="1" id="KW-0812">Transmembrane</keyword>
<evidence type="ECO:0008006" key="4">
    <source>
        <dbReference type="Google" id="ProtNLM"/>
    </source>
</evidence>
<dbReference type="EMBL" id="QRTF01000029">
    <property type="protein sequence ID" value="RGQ47013.1"/>
    <property type="molecule type" value="Genomic_DNA"/>
</dbReference>
<feature type="transmembrane region" description="Helical" evidence="1">
    <location>
        <begin position="55"/>
        <end position="76"/>
    </location>
</feature>
<evidence type="ECO:0000313" key="3">
    <source>
        <dbReference type="Proteomes" id="UP000283738"/>
    </source>
</evidence>
<dbReference type="AlphaFoldDB" id="A0A3R5YXE0"/>
<keyword evidence="1" id="KW-0472">Membrane</keyword>
<feature type="transmembrane region" description="Helical" evidence="1">
    <location>
        <begin position="159"/>
        <end position="178"/>
    </location>
</feature>
<sequence length="429" mass="48655">MIGILILFLIQCVAIGVCSVFGWTDIHPDLVTIQMIGFTSILLIYIFAKKTNNKLMFGLLTMGYAARVGIMFIDIYGSSLFTILHSGDDTERFYIRSVEYYEGNYSHFTTYYPYIIKDIYEIFGKNRLIAQYVNILCWVGVVFVVLAACKLFHVKEKCVIFIMAYLALLPNYICISSILLRESIMIFLDTWGFYLCLKWMKKKLFISLIMAFVVTFPAIILHSASIGLWIGFALIYAFWDVGTQRFAFQAKTIFVLLLGIAAIILLNFSSYRNLIMAYLPTNLSIESITSKEFAAGDSDYLMNIQVNNGVELIFWTIIRMFFFVFSPLPGSTTSLKYIFAFIVDSVPTAVIIFLTIKDAYYNKKGKYVFAAYAVCLIVIGIFAWGVSNAGTAMRHRSLIVGVFAIAYCMANEKKLIPVKIVDETKAAEE</sequence>
<comment type="caution">
    <text evidence="2">The sequence shown here is derived from an EMBL/GenBank/DDBJ whole genome shotgun (WGS) entry which is preliminary data.</text>
</comment>
<protein>
    <recommendedName>
        <fullName evidence="4">Glycosyltransferase RgtA/B/C/D-like domain-containing protein</fullName>
    </recommendedName>
</protein>
<name>A0A3R5YXE0_9FIRM</name>
<feature type="transmembrane region" description="Helical" evidence="1">
    <location>
        <begin position="212"/>
        <end position="239"/>
    </location>
</feature>